<dbReference type="InterPro" id="IPR045738">
    <property type="entry name" value="DUF6088"/>
</dbReference>
<dbReference type="EMBL" id="PREZ01000009">
    <property type="protein sequence ID" value="PPA68729.1"/>
    <property type="molecule type" value="Genomic_DNA"/>
</dbReference>
<protein>
    <recommendedName>
        <fullName evidence="4">Transcriptional regulator, AbiEi antitoxin, Type IV TA system</fullName>
    </recommendedName>
</protein>
<dbReference type="Proteomes" id="UP000239047">
    <property type="component" value="Unassembled WGS sequence"/>
</dbReference>
<dbReference type="RefSeq" id="WP_104059690.1">
    <property type="nucleotide sequence ID" value="NZ_PREZ01000009.1"/>
</dbReference>
<dbReference type="OrthoDB" id="9802612at2"/>
<keyword evidence="3" id="KW-1185">Reference proteome</keyword>
<dbReference type="Pfam" id="PF19570">
    <property type="entry name" value="DUF6088"/>
    <property type="match status" value="1"/>
</dbReference>
<comment type="caution">
    <text evidence="2">The sequence shown here is derived from an EMBL/GenBank/DDBJ whole genome shotgun (WGS) entry which is preliminary data.</text>
</comment>
<organism evidence="2 3">
    <name type="scientific">Jeotgalibacillus proteolyticus</name>
    <dbReference type="NCBI Taxonomy" id="2082395"/>
    <lineage>
        <taxon>Bacteria</taxon>
        <taxon>Bacillati</taxon>
        <taxon>Bacillota</taxon>
        <taxon>Bacilli</taxon>
        <taxon>Bacillales</taxon>
        <taxon>Caryophanaceae</taxon>
        <taxon>Jeotgalibacillus</taxon>
    </lineage>
</organism>
<proteinExistence type="predicted"/>
<dbReference type="EMBL" id="PREZ01000009">
    <property type="protein sequence ID" value="PPA68806.1"/>
    <property type="molecule type" value="Genomic_DNA"/>
</dbReference>
<reference evidence="2 3" key="1">
    <citation type="submission" date="2018-02" db="EMBL/GenBank/DDBJ databases">
        <title>Jeotgalibacillus proteolyticum sp. nov. a protease producing bacterium isolated from ocean sediments of Laizhou Bay.</title>
        <authorList>
            <person name="Li Y."/>
        </authorList>
    </citation>
    <scope>NUCLEOTIDE SEQUENCE [LARGE SCALE GENOMIC DNA]</scope>
    <source>
        <strain evidence="2 3">22-7</strain>
    </source>
</reference>
<sequence>MDLLSYLLDNYGYNEPIFPEDLRNKMMGKDTTLRQNLKRLTDREQIIRFDKGIYFIPRPDSLLKKKSLSVNKIIKKKYLYKEDQLIGYRTGLAFANDLQLTTQTPGMIEIITNKETNIKRVVNLKNRRVILRKPRITVTENNYKLLQVLDLLTNYDKYSEKPLESAKQRIIDYLAPGDMDQQEIQACIQSYPQKTKLALYESGLWDELTRR</sequence>
<accession>A0A2S5G742</accession>
<name>A0A2S5G742_9BACL</name>
<evidence type="ECO:0008006" key="4">
    <source>
        <dbReference type="Google" id="ProtNLM"/>
    </source>
</evidence>
<dbReference type="AlphaFoldDB" id="A0A2S5G742"/>
<gene>
    <name evidence="1" type="ORF">C4B60_19380</name>
    <name evidence="2" type="ORF">C4B60_19810</name>
</gene>
<evidence type="ECO:0000313" key="3">
    <source>
        <dbReference type="Proteomes" id="UP000239047"/>
    </source>
</evidence>
<evidence type="ECO:0000313" key="2">
    <source>
        <dbReference type="EMBL" id="PPA68806.1"/>
    </source>
</evidence>
<evidence type="ECO:0000313" key="1">
    <source>
        <dbReference type="EMBL" id="PPA68729.1"/>
    </source>
</evidence>